<protein>
    <submittedName>
        <fullName evidence="2">Uncharacterized protein</fullName>
    </submittedName>
</protein>
<evidence type="ECO:0000313" key="2">
    <source>
        <dbReference type="EMBL" id="GBG00253.1"/>
    </source>
</evidence>
<proteinExistence type="predicted"/>
<feature type="compositionally biased region" description="Basic residues" evidence="1">
    <location>
        <begin position="30"/>
        <end position="39"/>
    </location>
</feature>
<reference evidence="2 3" key="1">
    <citation type="journal article" date="2018" name="Sci. Rep.">
        <title>Raphidocelis subcapitata (=Pseudokirchneriella subcapitata) provides an insight into genome evolution and environmental adaptations in the Sphaeropleales.</title>
        <authorList>
            <person name="Suzuki S."/>
            <person name="Yamaguchi H."/>
            <person name="Nakajima N."/>
            <person name="Kawachi M."/>
        </authorList>
    </citation>
    <scope>NUCLEOTIDE SEQUENCE [LARGE SCALE GENOMIC DNA]</scope>
    <source>
        <strain evidence="2 3">NIES-35</strain>
    </source>
</reference>
<name>A0A2V0PME0_9CHLO</name>
<organism evidence="2 3">
    <name type="scientific">Raphidocelis subcapitata</name>
    <dbReference type="NCBI Taxonomy" id="307507"/>
    <lineage>
        <taxon>Eukaryota</taxon>
        <taxon>Viridiplantae</taxon>
        <taxon>Chlorophyta</taxon>
        <taxon>core chlorophytes</taxon>
        <taxon>Chlorophyceae</taxon>
        <taxon>CS clade</taxon>
        <taxon>Sphaeropleales</taxon>
        <taxon>Selenastraceae</taxon>
        <taxon>Raphidocelis</taxon>
    </lineage>
</organism>
<gene>
    <name evidence="2" type="ORF">Rsub_12897</name>
</gene>
<feature type="compositionally biased region" description="Low complexity" evidence="1">
    <location>
        <begin position="63"/>
        <end position="87"/>
    </location>
</feature>
<comment type="caution">
    <text evidence="2">The sequence shown here is derived from an EMBL/GenBank/DDBJ whole genome shotgun (WGS) entry which is preliminary data.</text>
</comment>
<keyword evidence="3" id="KW-1185">Reference proteome</keyword>
<feature type="region of interest" description="Disordered" evidence="1">
    <location>
        <begin position="1"/>
        <end position="87"/>
    </location>
</feature>
<feature type="compositionally biased region" description="Low complexity" evidence="1">
    <location>
        <begin position="7"/>
        <end position="29"/>
    </location>
</feature>
<evidence type="ECO:0000256" key="1">
    <source>
        <dbReference type="SAM" id="MobiDB-lite"/>
    </source>
</evidence>
<dbReference type="EMBL" id="BDRX01000204">
    <property type="protein sequence ID" value="GBG00253.1"/>
    <property type="molecule type" value="Genomic_DNA"/>
</dbReference>
<evidence type="ECO:0000313" key="3">
    <source>
        <dbReference type="Proteomes" id="UP000247498"/>
    </source>
</evidence>
<dbReference type="AlphaFoldDB" id="A0A2V0PME0"/>
<dbReference type="Proteomes" id="UP000247498">
    <property type="component" value="Unassembled WGS sequence"/>
</dbReference>
<accession>A0A2V0PME0</accession>
<sequence>MLALRKAGASRQPATAARASAAAARGFARGARRQPRKRAPAPEAPNESLVDEFRAVMTRPPDQDQQQPAAPARGPGAPAGNGAAHAPTAAMPAATLAPETLQRLRACTRSVGSARAHVERLAALLAEAHGALGVLGAASEGDGGDGGGAAHPLERQLAFMLQEVLRDVGDEMGSVADALGVVGGDLEGVEGALVAAAATPQAPGQPVAAAAAAAPHAIQQRADPLPSAAGGTAAVAGALQSAVQQQAAASVAALTGLRSIAAGVAALDAPAGARAELAAQIRALAATVGGSL</sequence>
<dbReference type="InParanoid" id="A0A2V0PME0"/>